<dbReference type="AlphaFoldDB" id="A0A1F7FIH4"/>
<name>A0A1F7FIH4_UNCRA</name>
<protein>
    <recommendedName>
        <fullName evidence="3">Glycosyl transferase family 1 domain-containing protein</fullName>
    </recommendedName>
</protein>
<reference evidence="1 2" key="1">
    <citation type="journal article" date="2016" name="Nat. Commun.">
        <title>Thousands of microbial genomes shed light on interconnected biogeochemical processes in an aquifer system.</title>
        <authorList>
            <person name="Anantharaman K."/>
            <person name="Brown C.T."/>
            <person name="Hug L.A."/>
            <person name="Sharon I."/>
            <person name="Castelle C.J."/>
            <person name="Probst A.J."/>
            <person name="Thomas B.C."/>
            <person name="Singh A."/>
            <person name="Wilkins M.J."/>
            <person name="Karaoz U."/>
            <person name="Brodie E.L."/>
            <person name="Williams K.H."/>
            <person name="Hubbard S.S."/>
            <person name="Banfield J.F."/>
        </authorList>
    </citation>
    <scope>NUCLEOTIDE SEQUENCE [LARGE SCALE GENOMIC DNA]</scope>
</reference>
<comment type="caution">
    <text evidence="1">The sequence shown here is derived from an EMBL/GenBank/DDBJ whole genome shotgun (WGS) entry which is preliminary data.</text>
</comment>
<evidence type="ECO:0000313" key="1">
    <source>
        <dbReference type="EMBL" id="OGK06266.1"/>
    </source>
</evidence>
<gene>
    <name evidence="1" type="ORF">A2519_08305</name>
</gene>
<evidence type="ECO:0000313" key="2">
    <source>
        <dbReference type="Proteomes" id="UP000179243"/>
    </source>
</evidence>
<accession>A0A1F7FIH4</accession>
<dbReference type="Proteomes" id="UP000179243">
    <property type="component" value="Unassembled WGS sequence"/>
</dbReference>
<organism evidence="1 2">
    <name type="scientific">Candidatus Raymondbacteria bacterium RIFOXYD12_FULL_49_13</name>
    <dbReference type="NCBI Taxonomy" id="1817890"/>
    <lineage>
        <taxon>Bacteria</taxon>
        <taxon>Raymondiibacteriota</taxon>
    </lineage>
</organism>
<dbReference type="EMBL" id="MFYX01000033">
    <property type="protein sequence ID" value="OGK06266.1"/>
    <property type="molecule type" value="Genomic_DNA"/>
</dbReference>
<sequence length="379" mass="43548">MKPEPLRIFWFTEGRLNHAPTRHRALIYESSLVTLLGDRIHLHRPYEYGKIRADCREVVISLTHSPIVARIVSSLYAEVGRIRFILKYFLSMIHLAASFTHVIYLRCFPSLFQRFMFTLTRKKIYFDFDDPLYLKRPAREQGSCEPEGVEEPVMARKMAAFLKRCTAAIVSNDYLAAWARQYARTVHIIPTSVEIPERLLCSYAITTTFIIGWIGAPENQKYLMTIFPGIRRILDEFPACRLHIITSTPWDFGHPAVVFIPWHIDTWQREVQRFSVGLAPLDDSPWTRGKMQFKAVQCAAQGVPVVGSTVGFDLERWKHDKNILFAHTPDEYYSCLKTLITNQSTREAIGKNGLALVREHYAAEVNARRIADILSGSTA</sequence>
<evidence type="ECO:0008006" key="3">
    <source>
        <dbReference type="Google" id="ProtNLM"/>
    </source>
</evidence>
<dbReference type="Gene3D" id="3.40.50.2000">
    <property type="entry name" value="Glycogen Phosphorylase B"/>
    <property type="match status" value="1"/>
</dbReference>
<dbReference type="SUPFAM" id="SSF53756">
    <property type="entry name" value="UDP-Glycosyltransferase/glycogen phosphorylase"/>
    <property type="match status" value="1"/>
</dbReference>
<proteinExistence type="predicted"/>